<dbReference type="PROSITE" id="PS00211">
    <property type="entry name" value="ABC_TRANSPORTER_1"/>
    <property type="match status" value="1"/>
</dbReference>
<dbReference type="CDD" id="cd03225">
    <property type="entry name" value="ABC_cobalt_CbiO_domain1"/>
    <property type="match status" value="1"/>
</dbReference>
<gene>
    <name evidence="6" type="ORF">MANT1106_LOCUS1636</name>
</gene>
<keyword evidence="1" id="KW-0813">Transport</keyword>
<name>A0A7S0X2J1_9CHLO</name>
<sequence length="332" mass="35544">MAAVIRALPVASSPRAAVARTRRAGSEGLTATVEKRARLRGGAPPGVGGSGVHVTTAQTRARRRRWGARPSARTTAGSAGTSSVQESAYGVEAEDIYVRYGEKGAPRSKDVLNGITVRVPRGTLFMLLGPNGCGKSTLLRTMAGLVTPWSGRLRVQAPRAFVFQNPDHQVIMPTVGSDVAFGLGHRDDLSDDEVMQRVTSALEAVNLGGDEMIMRQVSTLSGGQKQRVAIAGALVESPRVLLLDELTTFLDEADQAGVVQAVRKVVDSAEKVTAVWVTHRLEELEHADMAAYMEDGRVVQVGTGDFIRGYIRQQQKQYVPKSSAAARRSSSQ</sequence>
<evidence type="ECO:0000259" key="5">
    <source>
        <dbReference type="PROSITE" id="PS50893"/>
    </source>
</evidence>
<proteinExistence type="predicted"/>
<reference evidence="6" key="1">
    <citation type="submission" date="2021-01" db="EMBL/GenBank/DDBJ databases">
        <authorList>
            <person name="Corre E."/>
            <person name="Pelletier E."/>
            <person name="Niang G."/>
            <person name="Scheremetjew M."/>
            <person name="Finn R."/>
            <person name="Kale V."/>
            <person name="Holt S."/>
            <person name="Cochrane G."/>
            <person name="Meng A."/>
            <person name="Brown T."/>
            <person name="Cohen L."/>
        </authorList>
    </citation>
    <scope>NUCLEOTIDE SEQUENCE</scope>
    <source>
        <strain evidence="6">SL-175</strain>
    </source>
</reference>
<keyword evidence="2" id="KW-0547">Nucleotide-binding</keyword>
<evidence type="ECO:0000256" key="2">
    <source>
        <dbReference type="ARBA" id="ARBA00022741"/>
    </source>
</evidence>
<dbReference type="PANTHER" id="PTHR43514:SF4">
    <property type="entry name" value="ABC TRANSPORTER I FAMILY MEMBER 10"/>
    <property type="match status" value="1"/>
</dbReference>
<organism evidence="6">
    <name type="scientific">Mantoniella antarctica</name>
    <dbReference type="NCBI Taxonomy" id="81844"/>
    <lineage>
        <taxon>Eukaryota</taxon>
        <taxon>Viridiplantae</taxon>
        <taxon>Chlorophyta</taxon>
        <taxon>Mamiellophyceae</taxon>
        <taxon>Mamiellales</taxon>
        <taxon>Mamiellaceae</taxon>
        <taxon>Mantoniella</taxon>
    </lineage>
</organism>
<evidence type="ECO:0000256" key="4">
    <source>
        <dbReference type="SAM" id="MobiDB-lite"/>
    </source>
</evidence>
<evidence type="ECO:0000313" key="6">
    <source>
        <dbReference type="EMBL" id="CAD8698955.1"/>
    </source>
</evidence>
<dbReference type="AlphaFoldDB" id="A0A7S0X2J1"/>
<dbReference type="InterPro" id="IPR003593">
    <property type="entry name" value="AAA+_ATPase"/>
</dbReference>
<dbReference type="InterPro" id="IPR003439">
    <property type="entry name" value="ABC_transporter-like_ATP-bd"/>
</dbReference>
<dbReference type="GO" id="GO:0016887">
    <property type="term" value="F:ATP hydrolysis activity"/>
    <property type="evidence" value="ECO:0007669"/>
    <property type="project" value="InterPro"/>
</dbReference>
<dbReference type="PANTHER" id="PTHR43514">
    <property type="entry name" value="ABC TRANSPORTER I FAMILY MEMBER 10"/>
    <property type="match status" value="1"/>
</dbReference>
<dbReference type="InterPro" id="IPR017871">
    <property type="entry name" value="ABC_transporter-like_CS"/>
</dbReference>
<dbReference type="Gene3D" id="3.40.50.300">
    <property type="entry name" value="P-loop containing nucleotide triphosphate hydrolases"/>
    <property type="match status" value="1"/>
</dbReference>
<dbReference type="PROSITE" id="PS50893">
    <property type="entry name" value="ABC_TRANSPORTER_2"/>
    <property type="match status" value="1"/>
</dbReference>
<accession>A0A7S0X2J1</accession>
<feature type="region of interest" description="Disordered" evidence="4">
    <location>
        <begin position="40"/>
        <end position="83"/>
    </location>
</feature>
<evidence type="ECO:0000256" key="3">
    <source>
        <dbReference type="ARBA" id="ARBA00022840"/>
    </source>
</evidence>
<dbReference type="GO" id="GO:0009941">
    <property type="term" value="C:chloroplast envelope"/>
    <property type="evidence" value="ECO:0007669"/>
    <property type="project" value="TreeGrafter"/>
</dbReference>
<dbReference type="GO" id="GO:0016020">
    <property type="term" value="C:membrane"/>
    <property type="evidence" value="ECO:0007669"/>
    <property type="project" value="InterPro"/>
</dbReference>
<dbReference type="SMART" id="SM00382">
    <property type="entry name" value="AAA"/>
    <property type="match status" value="1"/>
</dbReference>
<dbReference type="InterPro" id="IPR027417">
    <property type="entry name" value="P-loop_NTPase"/>
</dbReference>
<dbReference type="EMBL" id="HBFC01003080">
    <property type="protein sequence ID" value="CAD8698955.1"/>
    <property type="molecule type" value="Transcribed_RNA"/>
</dbReference>
<protein>
    <recommendedName>
        <fullName evidence="5">ABC transporter domain-containing protein</fullName>
    </recommendedName>
</protein>
<dbReference type="Pfam" id="PF00005">
    <property type="entry name" value="ABC_tran"/>
    <property type="match status" value="1"/>
</dbReference>
<dbReference type="GO" id="GO:0055085">
    <property type="term" value="P:transmembrane transport"/>
    <property type="evidence" value="ECO:0007669"/>
    <property type="project" value="InterPro"/>
</dbReference>
<evidence type="ECO:0000256" key="1">
    <source>
        <dbReference type="ARBA" id="ARBA00022448"/>
    </source>
</evidence>
<dbReference type="SUPFAM" id="SSF52540">
    <property type="entry name" value="P-loop containing nucleoside triphosphate hydrolases"/>
    <property type="match status" value="1"/>
</dbReference>
<dbReference type="GO" id="GO:0005524">
    <property type="term" value="F:ATP binding"/>
    <property type="evidence" value="ECO:0007669"/>
    <property type="project" value="UniProtKB-KW"/>
</dbReference>
<dbReference type="InterPro" id="IPR050334">
    <property type="entry name" value="Molybdenum_import_ModC"/>
</dbReference>
<dbReference type="InterPro" id="IPR015856">
    <property type="entry name" value="ABC_transpr_CbiO/EcfA_su"/>
</dbReference>
<feature type="domain" description="ABC transporter" evidence="5">
    <location>
        <begin position="91"/>
        <end position="320"/>
    </location>
</feature>
<keyword evidence="3" id="KW-0067">ATP-binding</keyword>